<dbReference type="AlphaFoldDB" id="A0A2S1SJ66"/>
<keyword evidence="5" id="KW-1185">Reference proteome</keyword>
<protein>
    <submittedName>
        <fullName evidence="4">Anti-sigma factor</fullName>
    </submittedName>
</protein>
<accession>A0A2S1SJ66</accession>
<evidence type="ECO:0000256" key="1">
    <source>
        <dbReference type="SAM" id="Coils"/>
    </source>
</evidence>
<name>A0A2S1SJ66_9FLAO</name>
<feature type="compositionally biased region" description="Basic and acidic residues" evidence="2">
    <location>
        <begin position="1"/>
        <end position="13"/>
    </location>
</feature>
<keyword evidence="3" id="KW-0812">Transmembrane</keyword>
<evidence type="ECO:0000256" key="2">
    <source>
        <dbReference type="SAM" id="MobiDB-lite"/>
    </source>
</evidence>
<feature type="transmembrane region" description="Helical" evidence="3">
    <location>
        <begin position="41"/>
        <end position="63"/>
    </location>
</feature>
<organism evidence="4 5">
    <name type="scientific">Flavobacterium pallidum</name>
    <dbReference type="NCBI Taxonomy" id="2172098"/>
    <lineage>
        <taxon>Bacteria</taxon>
        <taxon>Pseudomonadati</taxon>
        <taxon>Bacteroidota</taxon>
        <taxon>Flavobacteriia</taxon>
        <taxon>Flavobacteriales</taxon>
        <taxon>Flavobacteriaceae</taxon>
        <taxon>Flavobacterium</taxon>
    </lineage>
</organism>
<keyword evidence="1" id="KW-0175">Coiled coil</keyword>
<reference evidence="4 5" key="1">
    <citation type="submission" date="2018-05" db="EMBL/GenBank/DDBJ databases">
        <title>Genome sequencing of Flavobacterium sp. HYN0049.</title>
        <authorList>
            <person name="Yi H."/>
            <person name="Baek C."/>
        </authorList>
    </citation>
    <scope>NUCLEOTIDE SEQUENCE [LARGE SCALE GENOMIC DNA]</scope>
    <source>
        <strain evidence="4 5">HYN0049</strain>
    </source>
</reference>
<evidence type="ECO:0000313" key="5">
    <source>
        <dbReference type="Proteomes" id="UP000244937"/>
    </source>
</evidence>
<keyword evidence="3" id="KW-0472">Membrane</keyword>
<dbReference type="EMBL" id="CP029187">
    <property type="protein sequence ID" value="AWI26397.1"/>
    <property type="molecule type" value="Genomic_DNA"/>
</dbReference>
<gene>
    <name evidence="4" type="ORF">HYN49_11060</name>
</gene>
<feature type="coiled-coil region" evidence="1">
    <location>
        <begin position="109"/>
        <end position="136"/>
    </location>
</feature>
<proteinExistence type="predicted"/>
<evidence type="ECO:0000256" key="3">
    <source>
        <dbReference type="SAM" id="Phobius"/>
    </source>
</evidence>
<dbReference type="KEGG" id="fpal:HYN49_11060"/>
<dbReference type="Proteomes" id="UP000244937">
    <property type="component" value="Chromosome"/>
</dbReference>
<feature type="region of interest" description="Disordered" evidence="2">
    <location>
        <begin position="1"/>
        <end position="21"/>
    </location>
</feature>
<evidence type="ECO:0000313" key="4">
    <source>
        <dbReference type="EMBL" id="AWI26397.1"/>
    </source>
</evidence>
<sequence length="172" mass="20066">MEYDNKKGFHLSDFDTEEPPMGHHQRFMERLEGHQRNKKRFPYTTVLSIAASIVVLLGIWISFNPMPSDKPMAKLSAENRETQEYFTHVIHKELASLKAASSPETKPILDDAFRQLQELDNDYNKLMKELSEKGENKQIIHAMITNLQTRISFLERVETQIDRIKQFKSKSS</sequence>
<keyword evidence="3" id="KW-1133">Transmembrane helix</keyword>